<name>A0AAU8DSL5_9ACTN</name>
<evidence type="ECO:0000259" key="5">
    <source>
        <dbReference type="PROSITE" id="PS50931"/>
    </source>
</evidence>
<dbReference type="PRINTS" id="PR00039">
    <property type="entry name" value="HTHLYSR"/>
</dbReference>
<dbReference type="Pfam" id="PF03466">
    <property type="entry name" value="LysR_substrate"/>
    <property type="match status" value="1"/>
</dbReference>
<dbReference type="PANTHER" id="PTHR30346:SF28">
    <property type="entry name" value="HTH-TYPE TRANSCRIPTIONAL REGULATOR CYNR"/>
    <property type="match status" value="1"/>
</dbReference>
<keyword evidence="2" id="KW-0805">Transcription regulation</keyword>
<dbReference type="Gene3D" id="3.40.190.290">
    <property type="match status" value="1"/>
</dbReference>
<accession>A0AAU8DSL5</accession>
<dbReference type="InterPro" id="IPR036390">
    <property type="entry name" value="WH_DNA-bd_sf"/>
</dbReference>
<dbReference type="GO" id="GO:0003677">
    <property type="term" value="F:DNA binding"/>
    <property type="evidence" value="ECO:0007669"/>
    <property type="project" value="UniProtKB-KW"/>
</dbReference>
<dbReference type="PROSITE" id="PS50931">
    <property type="entry name" value="HTH_LYSR"/>
    <property type="match status" value="1"/>
</dbReference>
<evidence type="ECO:0000256" key="3">
    <source>
        <dbReference type="ARBA" id="ARBA00023125"/>
    </source>
</evidence>
<evidence type="ECO:0000256" key="4">
    <source>
        <dbReference type="ARBA" id="ARBA00023163"/>
    </source>
</evidence>
<dbReference type="AlphaFoldDB" id="A0AAU8DSL5"/>
<proteinExistence type="inferred from homology"/>
<dbReference type="SUPFAM" id="SSF53850">
    <property type="entry name" value="Periplasmic binding protein-like II"/>
    <property type="match status" value="1"/>
</dbReference>
<gene>
    <name evidence="6" type="ORF">ABLG96_03735</name>
</gene>
<comment type="similarity">
    <text evidence="1">Belongs to the LysR transcriptional regulatory family.</text>
</comment>
<dbReference type="InterPro" id="IPR005119">
    <property type="entry name" value="LysR_subst-bd"/>
</dbReference>
<protein>
    <submittedName>
        <fullName evidence="6">LysR family transcriptional regulator</fullName>
    </submittedName>
</protein>
<dbReference type="SUPFAM" id="SSF46785">
    <property type="entry name" value="Winged helix' DNA-binding domain"/>
    <property type="match status" value="1"/>
</dbReference>
<organism evidence="6">
    <name type="scientific">Nakamurella sp. A5-74</name>
    <dbReference type="NCBI Taxonomy" id="3158264"/>
    <lineage>
        <taxon>Bacteria</taxon>
        <taxon>Bacillati</taxon>
        <taxon>Actinomycetota</taxon>
        <taxon>Actinomycetes</taxon>
        <taxon>Nakamurellales</taxon>
        <taxon>Nakamurellaceae</taxon>
        <taxon>Nakamurella</taxon>
    </lineage>
</organism>
<keyword evidence="3" id="KW-0238">DNA-binding</keyword>
<dbReference type="RefSeq" id="WP_353650075.1">
    <property type="nucleotide sequence ID" value="NZ_CP159218.1"/>
</dbReference>
<evidence type="ECO:0000256" key="2">
    <source>
        <dbReference type="ARBA" id="ARBA00023015"/>
    </source>
</evidence>
<keyword evidence="4" id="KW-0804">Transcription</keyword>
<dbReference type="Pfam" id="PF00126">
    <property type="entry name" value="HTH_1"/>
    <property type="match status" value="1"/>
</dbReference>
<reference evidence="6" key="1">
    <citation type="submission" date="2024-05" db="EMBL/GenBank/DDBJ databases">
        <authorList>
            <person name="Cai S.Y."/>
            <person name="Jin L.M."/>
            <person name="Li H.R."/>
        </authorList>
    </citation>
    <scope>NUCLEOTIDE SEQUENCE</scope>
    <source>
        <strain evidence="6">A5-74</strain>
    </source>
</reference>
<dbReference type="Gene3D" id="1.10.10.10">
    <property type="entry name" value="Winged helix-like DNA-binding domain superfamily/Winged helix DNA-binding domain"/>
    <property type="match status" value="1"/>
</dbReference>
<dbReference type="InterPro" id="IPR000847">
    <property type="entry name" value="LysR_HTH_N"/>
</dbReference>
<evidence type="ECO:0000313" key="6">
    <source>
        <dbReference type="EMBL" id="XCG64462.1"/>
    </source>
</evidence>
<dbReference type="InterPro" id="IPR036388">
    <property type="entry name" value="WH-like_DNA-bd_sf"/>
</dbReference>
<dbReference type="EMBL" id="CP159218">
    <property type="protein sequence ID" value="XCG64462.1"/>
    <property type="molecule type" value="Genomic_DNA"/>
</dbReference>
<evidence type="ECO:0000256" key="1">
    <source>
        <dbReference type="ARBA" id="ARBA00009437"/>
    </source>
</evidence>
<dbReference type="GO" id="GO:0003700">
    <property type="term" value="F:DNA-binding transcription factor activity"/>
    <property type="evidence" value="ECO:0007669"/>
    <property type="project" value="InterPro"/>
</dbReference>
<feature type="domain" description="HTH lysR-type" evidence="5">
    <location>
        <begin position="11"/>
        <end position="65"/>
    </location>
</feature>
<sequence>MDDRDSTDLRRRLRWPIVLGDEQNVTVAAAVLGLSQPTLSRALARLEAELGVRLFDRQGRSIRLNAAGAAFLEHLRSAEAALAAAELAARRIAGRAVPPIRLGFLHSFGTWLVPELIKAHRALDAGGDYQLQQGAAGLITAAVTAGELDIGIVSPRPEAPTLRWQLLMRQRLHLLVPDDHQWAGGSPVPVEALRGEPQVVMSAGFGMRTILDSLCAAAGFTAVTAIECQDLSTVRALVGAGLGVALVPDEGRALPPGTVALELRAEAAAATRREVGLIWRRDAGGIATAFADRARTWSASARARNRDDAEHHYP</sequence>
<dbReference type="PANTHER" id="PTHR30346">
    <property type="entry name" value="TRANSCRIPTIONAL DUAL REGULATOR HCAR-RELATED"/>
    <property type="match status" value="1"/>
</dbReference>
<dbReference type="GO" id="GO:0032993">
    <property type="term" value="C:protein-DNA complex"/>
    <property type="evidence" value="ECO:0007669"/>
    <property type="project" value="TreeGrafter"/>
</dbReference>